<reference evidence="10 11" key="1">
    <citation type="submission" date="2018-03" db="EMBL/GenBank/DDBJ databases">
        <title>Alkalicoccus saliphilus sp. nov., isolated from a mineral pool.</title>
        <authorList>
            <person name="Zhao B."/>
        </authorList>
    </citation>
    <scope>NUCLEOTIDE SEQUENCE [LARGE SCALE GENOMIC DNA]</scope>
    <source>
        <strain evidence="10 11">6AG</strain>
    </source>
</reference>
<evidence type="ECO:0000256" key="5">
    <source>
        <dbReference type="ARBA" id="ARBA00043884"/>
    </source>
</evidence>
<comment type="function">
    <text evidence="5 7">Catalyzes the condensation of carbamoyl phosphate and aspartate to form carbamoyl aspartate and inorganic phosphate, the committed step in the de novo pyrimidine nucleotide biosynthesis pathway.</text>
</comment>
<comment type="pathway">
    <text evidence="1 7">Pyrimidine metabolism; UMP biosynthesis via de novo pathway; (S)-dihydroorotate from bicarbonate: step 2/3.</text>
</comment>
<dbReference type="GO" id="GO:0006207">
    <property type="term" value="P:'de novo' pyrimidine nucleobase biosynthetic process"/>
    <property type="evidence" value="ECO:0007669"/>
    <property type="project" value="InterPro"/>
</dbReference>
<dbReference type="NCBIfam" id="NF002032">
    <property type="entry name" value="PRK00856.1"/>
    <property type="match status" value="1"/>
</dbReference>
<dbReference type="EMBL" id="PZJJ01000005">
    <property type="protein sequence ID" value="PTL39697.1"/>
    <property type="molecule type" value="Genomic_DNA"/>
</dbReference>
<dbReference type="Pfam" id="PF02729">
    <property type="entry name" value="OTCace_N"/>
    <property type="match status" value="1"/>
</dbReference>
<evidence type="ECO:0000256" key="4">
    <source>
        <dbReference type="ARBA" id="ARBA00022975"/>
    </source>
</evidence>
<dbReference type="UniPathway" id="UPA00070">
    <property type="reaction ID" value="UER00116"/>
</dbReference>
<feature type="binding site" evidence="7">
    <location>
        <position position="155"/>
    </location>
    <ligand>
        <name>L-aspartate</name>
        <dbReference type="ChEBI" id="CHEBI:29991"/>
    </ligand>
</feature>
<dbReference type="InterPro" id="IPR006131">
    <property type="entry name" value="Asp_carbamoyltransf_Asp/Orn-bd"/>
</dbReference>
<sequence length="297" mass="33449">MKQLRTLQDMSISEIEYLLCQAETPLQKMKHDYTVVNMFFEPSTRTKYSFEMAEASLGLHRMDFTSEASSIEKGESLYDTLKTFEAIGADLLVIRHPKPKFYENLEGLNVPIINAGDGAGNHPTQSLLDLLTMKQEFGRLHGLHVVIAGDVVHSRVANTNASILEQFGAEVSYAGPREWMPDDLKGRRHLTMDEAALQADVMMMLRIQRERHVSGRDCADSYLENFGLTEMREASMQDHAIIMHPAPVNRGVEIAGSLVECERSRIFRQMKNGVKARQAVLSYILEAKGARSYEAIV</sequence>
<evidence type="ECO:0000256" key="6">
    <source>
        <dbReference type="ARBA" id="ARBA00048859"/>
    </source>
</evidence>
<dbReference type="InterPro" id="IPR006130">
    <property type="entry name" value="Asp/Orn_carbamoylTrfase"/>
</dbReference>
<keyword evidence="3 7" id="KW-0808">Transferase</keyword>
<evidence type="ECO:0000259" key="8">
    <source>
        <dbReference type="Pfam" id="PF00185"/>
    </source>
</evidence>
<comment type="subunit">
    <text evidence="7">Heterododecamer (2C3:3R2) of six catalytic PyrB chains organized as two trimers (C3), and six regulatory PyrI chains organized as three dimers (R2).</text>
</comment>
<feature type="binding site" evidence="7">
    <location>
        <position position="125"/>
    </location>
    <ligand>
        <name>carbamoyl phosphate</name>
        <dbReference type="ChEBI" id="CHEBI:58228"/>
    </ligand>
</feature>
<accession>A0A2T4U8J8</accession>
<dbReference type="PRINTS" id="PR00101">
    <property type="entry name" value="ATCASE"/>
</dbReference>
<dbReference type="GO" id="GO:0006520">
    <property type="term" value="P:amino acid metabolic process"/>
    <property type="evidence" value="ECO:0007669"/>
    <property type="project" value="InterPro"/>
</dbReference>
<evidence type="ECO:0000259" key="9">
    <source>
        <dbReference type="Pfam" id="PF02729"/>
    </source>
</evidence>
<name>A0A2T4U8J8_9BACI</name>
<evidence type="ECO:0000256" key="1">
    <source>
        <dbReference type="ARBA" id="ARBA00004852"/>
    </source>
</evidence>
<feature type="binding site" evidence="7">
    <location>
        <position position="246"/>
    </location>
    <ligand>
        <name>carbamoyl phosphate</name>
        <dbReference type="ChEBI" id="CHEBI:58228"/>
    </ligand>
</feature>
<gene>
    <name evidence="7" type="primary">pyrB</name>
    <name evidence="10" type="ORF">C6Y45_05105</name>
</gene>
<dbReference type="AlphaFoldDB" id="A0A2T4U8J8"/>
<feature type="binding site" evidence="7">
    <location>
        <position position="46"/>
    </location>
    <ligand>
        <name>carbamoyl phosphate</name>
        <dbReference type="ChEBI" id="CHEBI:58228"/>
    </ligand>
</feature>
<dbReference type="OrthoDB" id="9774690at2"/>
<feature type="binding site" evidence="7">
    <location>
        <position position="95"/>
    </location>
    <ligand>
        <name>carbamoyl phosphate</name>
        <dbReference type="ChEBI" id="CHEBI:58228"/>
    </ligand>
</feature>
<dbReference type="SUPFAM" id="SSF53671">
    <property type="entry name" value="Aspartate/ornithine carbamoyltransferase"/>
    <property type="match status" value="1"/>
</dbReference>
<comment type="similarity">
    <text evidence="2 7">Belongs to the aspartate/ornithine carbamoyltransferase superfamily. ATCase family.</text>
</comment>
<proteinExistence type="inferred from homology"/>
<evidence type="ECO:0000313" key="11">
    <source>
        <dbReference type="Proteomes" id="UP000240509"/>
    </source>
</evidence>
<evidence type="ECO:0000256" key="3">
    <source>
        <dbReference type="ARBA" id="ARBA00022679"/>
    </source>
</evidence>
<dbReference type="PRINTS" id="PR00100">
    <property type="entry name" value="AOTCASE"/>
</dbReference>
<evidence type="ECO:0000256" key="7">
    <source>
        <dbReference type="HAMAP-Rule" id="MF_00001"/>
    </source>
</evidence>
<dbReference type="EC" id="2.1.3.2" evidence="7"/>
<feature type="binding site" evidence="7">
    <location>
        <position position="247"/>
    </location>
    <ligand>
        <name>carbamoyl phosphate</name>
        <dbReference type="ChEBI" id="CHEBI:58228"/>
    </ligand>
</feature>
<dbReference type="RefSeq" id="WP_107583953.1">
    <property type="nucleotide sequence ID" value="NZ_PZJJ01000005.1"/>
</dbReference>
<dbReference type="PANTHER" id="PTHR45753:SF6">
    <property type="entry name" value="ASPARTATE CARBAMOYLTRANSFERASE"/>
    <property type="match status" value="1"/>
</dbReference>
<dbReference type="GO" id="GO:0016597">
    <property type="term" value="F:amino acid binding"/>
    <property type="evidence" value="ECO:0007669"/>
    <property type="project" value="InterPro"/>
</dbReference>
<dbReference type="InterPro" id="IPR036901">
    <property type="entry name" value="Asp/Orn_carbamoylTrfase_sf"/>
</dbReference>
<dbReference type="GO" id="GO:0005829">
    <property type="term" value="C:cytosol"/>
    <property type="evidence" value="ECO:0007669"/>
    <property type="project" value="TreeGrafter"/>
</dbReference>
<dbReference type="PANTHER" id="PTHR45753">
    <property type="entry name" value="ORNITHINE CARBAMOYLTRANSFERASE, MITOCHONDRIAL"/>
    <property type="match status" value="1"/>
</dbReference>
<dbReference type="InterPro" id="IPR002082">
    <property type="entry name" value="Asp_carbamoyltransf"/>
</dbReference>
<feature type="domain" description="Aspartate/ornithine carbamoyltransferase carbamoyl-P binding" evidence="9">
    <location>
        <begin position="2"/>
        <end position="135"/>
    </location>
</feature>
<keyword evidence="4 7" id="KW-0665">Pyrimidine biosynthesis</keyword>
<feature type="binding site" evidence="7">
    <location>
        <position position="122"/>
    </location>
    <ligand>
        <name>carbamoyl phosphate</name>
        <dbReference type="ChEBI" id="CHEBI:58228"/>
    </ligand>
</feature>
<feature type="domain" description="Aspartate/ornithine carbamoyltransferase Asp/Orn-binding" evidence="8">
    <location>
        <begin position="142"/>
        <end position="283"/>
    </location>
</feature>
<dbReference type="InterPro" id="IPR006132">
    <property type="entry name" value="Asp/Orn_carbamoyltranf_P-bd"/>
</dbReference>
<dbReference type="Proteomes" id="UP000240509">
    <property type="component" value="Unassembled WGS sequence"/>
</dbReference>
<dbReference type="PROSITE" id="PS00097">
    <property type="entry name" value="CARBAMOYLTRANSFERASE"/>
    <property type="match status" value="1"/>
</dbReference>
<comment type="caution">
    <text evidence="10">The sequence shown here is derived from an EMBL/GenBank/DDBJ whole genome shotgun (WGS) entry which is preliminary data.</text>
</comment>
<dbReference type="HAMAP" id="MF_00001">
    <property type="entry name" value="Asp_carb_tr"/>
    <property type="match status" value="1"/>
</dbReference>
<dbReference type="NCBIfam" id="TIGR00670">
    <property type="entry name" value="asp_carb_tr"/>
    <property type="match status" value="1"/>
</dbReference>
<protein>
    <recommendedName>
        <fullName evidence="7">Aspartate carbamoyltransferase</fullName>
        <ecNumber evidence="7">2.1.3.2</ecNumber>
    </recommendedName>
    <alternativeName>
        <fullName evidence="7">Aspartate transcarbamylase</fullName>
        <shortName evidence="7">ATCase</shortName>
    </alternativeName>
</protein>
<dbReference type="Gene3D" id="3.40.50.1370">
    <property type="entry name" value="Aspartate/ornithine carbamoyltransferase"/>
    <property type="match status" value="2"/>
</dbReference>
<feature type="binding site" evidence="7">
    <location>
        <position position="45"/>
    </location>
    <ligand>
        <name>carbamoyl phosphate</name>
        <dbReference type="ChEBI" id="CHEBI:58228"/>
    </ligand>
</feature>
<organism evidence="10 11">
    <name type="scientific">Alkalicoccus saliphilus</name>
    <dbReference type="NCBI Taxonomy" id="200989"/>
    <lineage>
        <taxon>Bacteria</taxon>
        <taxon>Bacillati</taxon>
        <taxon>Bacillota</taxon>
        <taxon>Bacilli</taxon>
        <taxon>Bacillales</taxon>
        <taxon>Bacillaceae</taxon>
        <taxon>Alkalicoccus</taxon>
    </lineage>
</organism>
<comment type="catalytic activity">
    <reaction evidence="6 7">
        <text>carbamoyl phosphate + L-aspartate = N-carbamoyl-L-aspartate + phosphate + H(+)</text>
        <dbReference type="Rhea" id="RHEA:20013"/>
        <dbReference type="ChEBI" id="CHEBI:15378"/>
        <dbReference type="ChEBI" id="CHEBI:29991"/>
        <dbReference type="ChEBI" id="CHEBI:32814"/>
        <dbReference type="ChEBI" id="CHEBI:43474"/>
        <dbReference type="ChEBI" id="CHEBI:58228"/>
        <dbReference type="EC" id="2.1.3.2"/>
    </reaction>
</comment>
<feature type="binding site" evidence="7">
    <location>
        <position position="206"/>
    </location>
    <ligand>
        <name>L-aspartate</name>
        <dbReference type="ChEBI" id="CHEBI:29991"/>
    </ligand>
</feature>
<feature type="binding site" evidence="7">
    <location>
        <position position="73"/>
    </location>
    <ligand>
        <name>L-aspartate</name>
        <dbReference type="ChEBI" id="CHEBI:29991"/>
    </ligand>
</feature>
<keyword evidence="11" id="KW-1185">Reference proteome</keyword>
<dbReference type="Pfam" id="PF00185">
    <property type="entry name" value="OTCace"/>
    <property type="match status" value="1"/>
</dbReference>
<evidence type="ECO:0000313" key="10">
    <source>
        <dbReference type="EMBL" id="PTL39697.1"/>
    </source>
</evidence>
<dbReference type="GO" id="GO:0004070">
    <property type="term" value="F:aspartate carbamoyltransferase activity"/>
    <property type="evidence" value="ECO:0007669"/>
    <property type="project" value="UniProtKB-UniRule"/>
</dbReference>
<evidence type="ECO:0000256" key="2">
    <source>
        <dbReference type="ARBA" id="ARBA00008896"/>
    </source>
</evidence>
<dbReference type="GO" id="GO:0044205">
    <property type="term" value="P:'de novo' UMP biosynthetic process"/>
    <property type="evidence" value="ECO:0007669"/>
    <property type="project" value="UniProtKB-UniRule"/>
</dbReference>